<dbReference type="EMBL" id="LVJN01000021">
    <property type="protein sequence ID" value="OSM00076.1"/>
    <property type="molecule type" value="Genomic_DNA"/>
</dbReference>
<dbReference type="InterPro" id="IPR003439">
    <property type="entry name" value="ABC_transporter-like_ATP-bd"/>
</dbReference>
<dbReference type="PANTHER" id="PTHR46743:SF2">
    <property type="entry name" value="TEICHOIC ACIDS EXPORT ATP-BINDING PROTEIN TAGH"/>
    <property type="match status" value="1"/>
</dbReference>
<evidence type="ECO:0000256" key="4">
    <source>
        <dbReference type="ARBA" id="ARBA00022840"/>
    </source>
</evidence>
<dbReference type="STRING" id="1434232.MAIT1_00497"/>
<dbReference type="InterPro" id="IPR027417">
    <property type="entry name" value="P-loop_NTPase"/>
</dbReference>
<dbReference type="InterPro" id="IPR003593">
    <property type="entry name" value="AAA+_ATPase"/>
</dbReference>
<dbReference type="SMART" id="SM00382">
    <property type="entry name" value="AAA"/>
    <property type="match status" value="1"/>
</dbReference>
<comment type="similarity">
    <text evidence="1">Belongs to the ABC transporter superfamily.</text>
</comment>
<sequence length="408" mass="45043">MSGANDKPAAIRVEGLWKRYGLPLGPVVHQALDRARQMVGVAPAHKELPWALQEIAFEVRSGETLGIIGRNGSGKSTLLKVLAGVTPPTRGTVEIIGSIFPMIELNAGIHMELTGRENIRLLAAVLGISSQRLRETMPKIEAFCELGEWLDRPVRMYSSGMLVRLGFAVGAHIDADILLMDEVMAVGDLSFYNKCVAYLEALREEGKCTLFVSHNMHRVRRMCDRVLLIDKGVPLFLGDTEEGLERYEEIIRNCRDTGSEGAHRNFDYFGVTLERAVYLRADGSPAEPCQQGEDVTLDLTLSVARPLAKPTFNIVLENMETVAVLWETHSPPDLKPGVHHLRVTWRDLRLKAGVYVTRVGIVAGSMDMKGFRASDCARLTMAGDALLRGILKPQVTIEHDVSDLPEAL</sequence>
<dbReference type="AlphaFoldDB" id="A0A1Y2JYW5"/>
<dbReference type="InterPro" id="IPR015860">
    <property type="entry name" value="ABC_transpr_TagH-like"/>
</dbReference>
<dbReference type="PROSITE" id="PS00211">
    <property type="entry name" value="ABC_TRANSPORTER_1"/>
    <property type="match status" value="1"/>
</dbReference>
<dbReference type="PROSITE" id="PS50893">
    <property type="entry name" value="ABC_TRANSPORTER_2"/>
    <property type="match status" value="1"/>
</dbReference>
<keyword evidence="3" id="KW-0547">Nucleotide-binding</keyword>
<dbReference type="RefSeq" id="WP_085446280.1">
    <property type="nucleotide sequence ID" value="NZ_LVJN01000021.1"/>
</dbReference>
<evidence type="ECO:0000256" key="2">
    <source>
        <dbReference type="ARBA" id="ARBA00022448"/>
    </source>
</evidence>
<organism evidence="6 7">
    <name type="scientific">Magnetofaba australis IT-1</name>
    <dbReference type="NCBI Taxonomy" id="1434232"/>
    <lineage>
        <taxon>Bacteria</taxon>
        <taxon>Pseudomonadati</taxon>
        <taxon>Pseudomonadota</taxon>
        <taxon>Magnetococcia</taxon>
        <taxon>Magnetococcales</taxon>
        <taxon>Magnetococcaceae</taxon>
        <taxon>Magnetofaba</taxon>
    </lineage>
</organism>
<dbReference type="OrthoDB" id="9778870at2"/>
<reference evidence="6 7" key="1">
    <citation type="journal article" date="2016" name="BMC Genomics">
        <title>Combined genomic and structural analyses of a cultured magnetotactic bacterium reveals its niche adaptation to a dynamic environment.</title>
        <authorList>
            <person name="Araujo A.C."/>
            <person name="Morillo V."/>
            <person name="Cypriano J."/>
            <person name="Teixeira L.C."/>
            <person name="Leao P."/>
            <person name="Lyra S."/>
            <person name="Almeida L.G."/>
            <person name="Bazylinski D.A."/>
            <person name="Vasconcellos A.T."/>
            <person name="Abreu F."/>
            <person name="Lins U."/>
        </authorList>
    </citation>
    <scope>NUCLEOTIDE SEQUENCE [LARGE SCALE GENOMIC DNA]</scope>
    <source>
        <strain evidence="6 7">IT-1</strain>
    </source>
</reference>
<name>A0A1Y2JYW5_9PROT</name>
<dbReference type="Pfam" id="PF00005">
    <property type="entry name" value="ABC_tran"/>
    <property type="match status" value="1"/>
</dbReference>
<dbReference type="Proteomes" id="UP000194003">
    <property type="component" value="Unassembled WGS sequence"/>
</dbReference>
<keyword evidence="2" id="KW-0813">Transport</keyword>
<dbReference type="PANTHER" id="PTHR46743">
    <property type="entry name" value="TEICHOIC ACIDS EXPORT ATP-BINDING PROTEIN TAGH"/>
    <property type="match status" value="1"/>
</dbReference>
<gene>
    <name evidence="6" type="ORF">MAIT1_00497</name>
</gene>
<proteinExistence type="inferred from homology"/>
<dbReference type="SUPFAM" id="SSF52540">
    <property type="entry name" value="P-loop containing nucleoside triphosphate hydrolases"/>
    <property type="match status" value="1"/>
</dbReference>
<comment type="caution">
    <text evidence="6">The sequence shown here is derived from an EMBL/GenBank/DDBJ whole genome shotgun (WGS) entry which is preliminary data.</text>
</comment>
<dbReference type="CDD" id="cd03220">
    <property type="entry name" value="ABC_KpsT_Wzt"/>
    <property type="match status" value="1"/>
</dbReference>
<accession>A0A1Y2JYW5</accession>
<evidence type="ECO:0000256" key="1">
    <source>
        <dbReference type="ARBA" id="ARBA00005417"/>
    </source>
</evidence>
<protein>
    <submittedName>
        <fullName evidence="6">Putative ABC transporter</fullName>
    </submittedName>
</protein>
<dbReference type="Gene3D" id="2.70.50.60">
    <property type="entry name" value="abc- transporter (atp binding component) like domain"/>
    <property type="match status" value="1"/>
</dbReference>
<dbReference type="GO" id="GO:0005524">
    <property type="term" value="F:ATP binding"/>
    <property type="evidence" value="ECO:0007669"/>
    <property type="project" value="UniProtKB-KW"/>
</dbReference>
<keyword evidence="4" id="KW-0067">ATP-binding</keyword>
<keyword evidence="7" id="KW-1185">Reference proteome</keyword>
<feature type="domain" description="ABC transporter" evidence="5">
    <location>
        <begin position="11"/>
        <end position="256"/>
    </location>
</feature>
<dbReference type="GO" id="GO:0016887">
    <property type="term" value="F:ATP hydrolysis activity"/>
    <property type="evidence" value="ECO:0007669"/>
    <property type="project" value="InterPro"/>
</dbReference>
<evidence type="ECO:0000313" key="6">
    <source>
        <dbReference type="EMBL" id="OSM00076.1"/>
    </source>
</evidence>
<dbReference type="InterPro" id="IPR017871">
    <property type="entry name" value="ABC_transporter-like_CS"/>
</dbReference>
<dbReference type="InterPro" id="IPR050683">
    <property type="entry name" value="Bact_Polysacc_Export_ATP-bd"/>
</dbReference>
<dbReference type="Gene3D" id="3.40.50.300">
    <property type="entry name" value="P-loop containing nucleotide triphosphate hydrolases"/>
    <property type="match status" value="1"/>
</dbReference>
<dbReference type="GO" id="GO:0016020">
    <property type="term" value="C:membrane"/>
    <property type="evidence" value="ECO:0007669"/>
    <property type="project" value="InterPro"/>
</dbReference>
<dbReference type="GO" id="GO:0140359">
    <property type="term" value="F:ABC-type transporter activity"/>
    <property type="evidence" value="ECO:0007669"/>
    <property type="project" value="InterPro"/>
</dbReference>
<evidence type="ECO:0000256" key="3">
    <source>
        <dbReference type="ARBA" id="ARBA00022741"/>
    </source>
</evidence>
<evidence type="ECO:0000259" key="5">
    <source>
        <dbReference type="PROSITE" id="PS50893"/>
    </source>
</evidence>
<evidence type="ECO:0000313" key="7">
    <source>
        <dbReference type="Proteomes" id="UP000194003"/>
    </source>
</evidence>